<organism evidence="1">
    <name type="scientific">Megasphaera elsdenii CAG:570</name>
    <dbReference type="NCBI Taxonomy" id="1263087"/>
    <lineage>
        <taxon>Bacteria</taxon>
        <taxon>Bacillati</taxon>
        <taxon>Bacillota</taxon>
        <taxon>Negativicutes</taxon>
        <taxon>Veillonellales</taxon>
        <taxon>Veillonellaceae</taxon>
        <taxon>Megasphaera</taxon>
    </lineage>
</organism>
<evidence type="ECO:0008006" key="2">
    <source>
        <dbReference type="Google" id="ProtNLM"/>
    </source>
</evidence>
<dbReference type="Pfam" id="PF13174">
    <property type="entry name" value="TPR_6"/>
    <property type="match status" value="1"/>
</dbReference>
<name>R7MY74_MEGEL</name>
<dbReference type="Gene3D" id="1.25.40.10">
    <property type="entry name" value="Tetratricopeptide repeat domain"/>
    <property type="match status" value="1"/>
</dbReference>
<dbReference type="InterPro" id="IPR011990">
    <property type="entry name" value="TPR-like_helical_dom_sf"/>
</dbReference>
<sequence length="312" mass="36332">MSRASEKMLRQLQAYIAKKAPDGPASEEELQRLIAEFTEKYNASCGHLDDGVPPVVYDVYDYLDLASQARRKRDKRAYLAKAAALEPDNVDVKLEQIKVDAKSPLDFIEALPPLIEAEEKHLRDEEIYQSSKGEFWMVFETRPYMRLLFEYMTNLIDAGVTNKAIAVGEEMLRLCQTDNLGIRFILMPLYAQVCNEMKALRLCKRMHEENSAFYLLPLALLYYKLGNWPKAKDYLEKLKANYPDTKKFLRAVKRNDRYFFGQYSNPYGYAKGDTSELIVAYEDNLYVYSREPSFFEWADKALIVHRKKSEKQ</sequence>
<proteinExistence type="predicted"/>
<evidence type="ECO:0000313" key="1">
    <source>
        <dbReference type="EMBL" id="CDF05276.1"/>
    </source>
</evidence>
<dbReference type="InterPro" id="IPR019734">
    <property type="entry name" value="TPR_rpt"/>
</dbReference>
<dbReference type="AlphaFoldDB" id="R7MY74"/>
<accession>R7MY74</accession>
<dbReference type="Proteomes" id="UP000017908">
    <property type="component" value="Unassembled WGS sequence"/>
</dbReference>
<gene>
    <name evidence="1" type="ORF">BN715_01541</name>
</gene>
<comment type="caution">
    <text evidence="1">The sequence shown here is derived from an EMBL/GenBank/DDBJ whole genome shotgun (WGS) entry which is preliminary data.</text>
</comment>
<dbReference type="SUPFAM" id="SSF48452">
    <property type="entry name" value="TPR-like"/>
    <property type="match status" value="1"/>
</dbReference>
<dbReference type="EMBL" id="CBKE010000252">
    <property type="protein sequence ID" value="CDF05276.1"/>
    <property type="molecule type" value="Genomic_DNA"/>
</dbReference>
<protein>
    <recommendedName>
        <fullName evidence="2">Tetratricopeptide repeat protein</fullName>
    </recommendedName>
</protein>
<reference evidence="1" key="1">
    <citation type="submission" date="2012-11" db="EMBL/GenBank/DDBJ databases">
        <title>Dependencies among metagenomic species, viruses, plasmids and units of genetic variation.</title>
        <authorList>
            <person name="Nielsen H.B."/>
            <person name="Almeida M."/>
            <person name="Juncker A.S."/>
            <person name="Rasmussen S."/>
            <person name="Li J."/>
            <person name="Sunagawa S."/>
            <person name="Plichta D."/>
            <person name="Gautier L."/>
            <person name="Le Chatelier E."/>
            <person name="Peletier E."/>
            <person name="Bonde I."/>
            <person name="Nielsen T."/>
            <person name="Manichanh C."/>
            <person name="Arumugam M."/>
            <person name="Batto J."/>
            <person name="Santos M.B.Q.D."/>
            <person name="Blom N."/>
            <person name="Borruel N."/>
            <person name="Burgdorf K.S."/>
            <person name="Boumezbeur F."/>
            <person name="Casellas F."/>
            <person name="Dore J."/>
            <person name="Guarner F."/>
            <person name="Hansen T."/>
            <person name="Hildebrand F."/>
            <person name="Kaas R.S."/>
            <person name="Kennedy S."/>
            <person name="Kristiansen K."/>
            <person name="Kultima J.R."/>
            <person name="Leonard P."/>
            <person name="Levenez F."/>
            <person name="Lund O."/>
            <person name="Moumen B."/>
            <person name="Le Paslier D."/>
            <person name="Pons N."/>
            <person name="Pedersen O."/>
            <person name="Prifti E."/>
            <person name="Qin J."/>
            <person name="Raes J."/>
            <person name="Tap J."/>
            <person name="Tims S."/>
            <person name="Ussery D.W."/>
            <person name="Yamada T."/>
            <person name="MetaHit consortium"/>
            <person name="Renault P."/>
            <person name="Sicheritz-Ponten T."/>
            <person name="Bork P."/>
            <person name="Wang J."/>
            <person name="Brunak S."/>
            <person name="Ehrlich S.D."/>
        </authorList>
    </citation>
    <scope>NUCLEOTIDE SEQUENCE [LARGE SCALE GENOMIC DNA]</scope>
</reference>